<dbReference type="GO" id="GO:0034398">
    <property type="term" value="P:telomere tethering at nuclear periphery"/>
    <property type="evidence" value="ECO:0007669"/>
    <property type="project" value="TreeGrafter"/>
</dbReference>
<dbReference type="Pfam" id="PF21240">
    <property type="entry name" value="Nup98_GLEBS"/>
    <property type="match status" value="1"/>
</dbReference>
<comment type="caution">
    <text evidence="9">The sequence shown here is derived from an EMBL/GenBank/DDBJ whole genome shotgun (WGS) entry which is preliminary data.</text>
</comment>
<dbReference type="GO" id="GO:0051028">
    <property type="term" value="P:mRNA transport"/>
    <property type="evidence" value="ECO:0007669"/>
    <property type="project" value="UniProtKB-KW"/>
</dbReference>
<dbReference type="GO" id="GO:0006405">
    <property type="term" value="P:RNA export from nucleus"/>
    <property type="evidence" value="ECO:0007669"/>
    <property type="project" value="TreeGrafter"/>
</dbReference>
<keyword evidence="3" id="KW-0813">Transport</keyword>
<comment type="subcellular location">
    <subcellularLocation>
        <location evidence="1">Nucleus</location>
        <location evidence="1">Nuclear pore complex</location>
    </subcellularLocation>
</comment>
<keyword evidence="5" id="KW-0653">Protein transport</keyword>
<organism evidence="9 10">
    <name type="scientific">Morella rubra</name>
    <name type="common">Chinese bayberry</name>
    <dbReference type="NCBI Taxonomy" id="262757"/>
    <lineage>
        <taxon>Eukaryota</taxon>
        <taxon>Viridiplantae</taxon>
        <taxon>Streptophyta</taxon>
        <taxon>Embryophyta</taxon>
        <taxon>Tracheophyta</taxon>
        <taxon>Spermatophyta</taxon>
        <taxon>Magnoliopsida</taxon>
        <taxon>eudicotyledons</taxon>
        <taxon>Gunneridae</taxon>
        <taxon>Pentapetalae</taxon>
        <taxon>rosids</taxon>
        <taxon>fabids</taxon>
        <taxon>Fagales</taxon>
        <taxon>Myricaceae</taxon>
        <taxon>Morella</taxon>
    </lineage>
</organism>
<dbReference type="GO" id="GO:0000973">
    <property type="term" value="P:post-transcriptional tethering of RNA polymerase II gene DNA at nuclear periphery"/>
    <property type="evidence" value="ECO:0007669"/>
    <property type="project" value="TreeGrafter"/>
</dbReference>
<evidence type="ECO:0000256" key="4">
    <source>
        <dbReference type="ARBA" id="ARBA00022816"/>
    </source>
</evidence>
<keyword evidence="4" id="KW-0509">mRNA transport</keyword>
<dbReference type="GO" id="GO:0003723">
    <property type="term" value="F:RNA binding"/>
    <property type="evidence" value="ECO:0007669"/>
    <property type="project" value="TreeGrafter"/>
</dbReference>
<evidence type="ECO:0000313" key="10">
    <source>
        <dbReference type="Proteomes" id="UP000516437"/>
    </source>
</evidence>
<dbReference type="PANTHER" id="PTHR23198">
    <property type="entry name" value="NUCLEOPORIN"/>
    <property type="match status" value="1"/>
</dbReference>
<protein>
    <submittedName>
        <fullName evidence="9">Nuclear pore complex protein Nup98-Nup96</fullName>
    </submittedName>
</protein>
<dbReference type="InterPro" id="IPR037665">
    <property type="entry name" value="Nucleoporin_S59-like"/>
</dbReference>
<evidence type="ECO:0000256" key="1">
    <source>
        <dbReference type="ARBA" id="ARBA00004567"/>
    </source>
</evidence>
<dbReference type="Proteomes" id="UP000516437">
    <property type="component" value="Chromosome 4"/>
</dbReference>
<evidence type="ECO:0000256" key="8">
    <source>
        <dbReference type="ARBA" id="ARBA00023242"/>
    </source>
</evidence>
<dbReference type="PANTHER" id="PTHR23198:SF6">
    <property type="entry name" value="NUCLEAR PORE COMPLEX PROTEIN NUP98-NUP96"/>
    <property type="match status" value="1"/>
</dbReference>
<keyword evidence="8" id="KW-0539">Nucleus</keyword>
<dbReference type="GO" id="GO:0008139">
    <property type="term" value="F:nuclear localization sequence binding"/>
    <property type="evidence" value="ECO:0007669"/>
    <property type="project" value="TreeGrafter"/>
</dbReference>
<gene>
    <name evidence="9" type="ORF">CJ030_MR4G017916</name>
</gene>
<evidence type="ECO:0000313" key="9">
    <source>
        <dbReference type="EMBL" id="KAB1215556.1"/>
    </source>
</evidence>
<comment type="similarity">
    <text evidence="2">Belongs to the nucleoporin GLFG family.</text>
</comment>
<keyword evidence="7" id="KW-0906">Nuclear pore complex</keyword>
<dbReference type="AlphaFoldDB" id="A0A6A1VU35"/>
<sequence>MAYHAKSHEELRWEDYQLGDKDEELLLGSTVFETSIWQLWLRQSPFGSQRGGSRVAPYTPTIEADSGTQAAEKLVLISAMPVYKDKSHEELRWEDYQLGDKGGPLPAGQAAAGIGFGSSPASSSPLGTSPTFGQSSFGVSNAPVFGSSAAFWSFKQPYFWFFNYLYIWCLKFSRFWGFKYPILQLWSSPAFGQSTSAFGSSPFGTTPTTFGAQSGPLPAGQAAAGIGFGSSPASSSLLGPSPTFGQSSSGPFSTSIPSNPFAPKAPSVGGLSFGTSTAPTFSSSPFGASILSGLFGSSLPTSSTFGVGSSPSIFGCSSPLCSSGPYFPSFHISLFYMVRVMHDDLG</sequence>
<accession>A0A6A1VU35</accession>
<evidence type="ECO:0000256" key="3">
    <source>
        <dbReference type="ARBA" id="ARBA00022448"/>
    </source>
</evidence>
<dbReference type="Gene3D" id="1.10.10.2360">
    <property type="match status" value="2"/>
</dbReference>
<dbReference type="GO" id="GO:0006606">
    <property type="term" value="P:protein import into nucleus"/>
    <property type="evidence" value="ECO:0007669"/>
    <property type="project" value="TreeGrafter"/>
</dbReference>
<keyword evidence="6" id="KW-0811">Translocation</keyword>
<dbReference type="GO" id="GO:0017056">
    <property type="term" value="F:structural constituent of nuclear pore"/>
    <property type="evidence" value="ECO:0007669"/>
    <property type="project" value="TreeGrafter"/>
</dbReference>
<evidence type="ECO:0000256" key="6">
    <source>
        <dbReference type="ARBA" id="ARBA00023010"/>
    </source>
</evidence>
<reference evidence="9 10" key="1">
    <citation type="journal article" date="2019" name="Plant Biotechnol. J.">
        <title>The red bayberry genome and genetic basis of sex determination.</title>
        <authorList>
            <person name="Jia H.M."/>
            <person name="Jia H.J."/>
            <person name="Cai Q.L."/>
            <person name="Wang Y."/>
            <person name="Zhao H.B."/>
            <person name="Yang W.F."/>
            <person name="Wang G.Y."/>
            <person name="Li Y.H."/>
            <person name="Zhan D.L."/>
            <person name="Shen Y.T."/>
            <person name="Niu Q.F."/>
            <person name="Chang L."/>
            <person name="Qiu J."/>
            <person name="Zhao L."/>
            <person name="Xie H.B."/>
            <person name="Fu W.Y."/>
            <person name="Jin J."/>
            <person name="Li X.W."/>
            <person name="Jiao Y."/>
            <person name="Zhou C.C."/>
            <person name="Tu T."/>
            <person name="Chai C.Y."/>
            <person name="Gao J.L."/>
            <person name="Fan L.J."/>
            <person name="van de Weg E."/>
            <person name="Wang J.Y."/>
            <person name="Gao Z.S."/>
        </authorList>
    </citation>
    <scope>NUCLEOTIDE SEQUENCE [LARGE SCALE GENOMIC DNA]</scope>
    <source>
        <tissue evidence="9">Leaves</tissue>
    </source>
</reference>
<evidence type="ECO:0000256" key="5">
    <source>
        <dbReference type="ARBA" id="ARBA00022927"/>
    </source>
</evidence>
<evidence type="ECO:0000256" key="2">
    <source>
        <dbReference type="ARBA" id="ARBA00008926"/>
    </source>
</evidence>
<dbReference type="GO" id="GO:0044614">
    <property type="term" value="C:nuclear pore cytoplasmic filaments"/>
    <property type="evidence" value="ECO:0007669"/>
    <property type="project" value="TreeGrafter"/>
</dbReference>
<keyword evidence="10" id="KW-1185">Reference proteome</keyword>
<dbReference type="FunFam" id="1.10.10.2360:FF:000001">
    <property type="entry name" value="Nuclear pore complex protein Nup98-Nup96"/>
    <property type="match status" value="1"/>
</dbReference>
<evidence type="ECO:0000256" key="7">
    <source>
        <dbReference type="ARBA" id="ARBA00023132"/>
    </source>
</evidence>
<dbReference type="OrthoDB" id="3797628at2759"/>
<name>A0A6A1VU35_9ROSI</name>
<proteinExistence type="inferred from homology"/>
<dbReference type="EMBL" id="RXIC02000022">
    <property type="protein sequence ID" value="KAB1215556.1"/>
    <property type="molecule type" value="Genomic_DNA"/>
</dbReference>